<evidence type="ECO:0000313" key="7">
    <source>
        <dbReference type="Proteomes" id="UP001596378"/>
    </source>
</evidence>
<keyword evidence="3" id="KW-0720">Serine protease</keyword>
<keyword evidence="7" id="KW-1185">Reference proteome</keyword>
<feature type="region of interest" description="Disordered" evidence="4">
    <location>
        <begin position="1"/>
        <end position="24"/>
    </location>
</feature>
<evidence type="ECO:0000256" key="1">
    <source>
        <dbReference type="ARBA" id="ARBA00022670"/>
    </source>
</evidence>
<comment type="caution">
    <text evidence="6">The sequence shown here is derived from an EMBL/GenBank/DDBJ whole genome shotgun (WGS) entry which is preliminary data.</text>
</comment>
<reference evidence="7" key="1">
    <citation type="journal article" date="2019" name="Int. J. Syst. Evol. Microbiol.">
        <title>The Global Catalogue of Microorganisms (GCM) 10K type strain sequencing project: providing services to taxonomists for standard genome sequencing and annotation.</title>
        <authorList>
            <consortium name="The Broad Institute Genomics Platform"/>
            <consortium name="The Broad Institute Genome Sequencing Center for Infectious Disease"/>
            <person name="Wu L."/>
            <person name="Ma J."/>
        </authorList>
    </citation>
    <scope>NUCLEOTIDE SEQUENCE [LARGE SCALE GENOMIC DNA]</scope>
    <source>
        <strain evidence="7">KCTC 12907</strain>
    </source>
</reference>
<keyword evidence="5" id="KW-0472">Membrane</keyword>
<dbReference type="PANTHER" id="PTHR43343:SF3">
    <property type="entry name" value="PROTEASE DO-LIKE 8, CHLOROPLASTIC"/>
    <property type="match status" value="1"/>
</dbReference>
<dbReference type="PANTHER" id="PTHR43343">
    <property type="entry name" value="PEPTIDASE S12"/>
    <property type="match status" value="1"/>
</dbReference>
<dbReference type="PRINTS" id="PR00834">
    <property type="entry name" value="PROTEASES2C"/>
</dbReference>
<dbReference type="EMBL" id="JBHTAI010000004">
    <property type="protein sequence ID" value="MFC7148502.1"/>
    <property type="molecule type" value="Genomic_DNA"/>
</dbReference>
<dbReference type="Pfam" id="PF13365">
    <property type="entry name" value="Trypsin_2"/>
    <property type="match status" value="1"/>
</dbReference>
<evidence type="ECO:0000256" key="4">
    <source>
        <dbReference type="SAM" id="MobiDB-lite"/>
    </source>
</evidence>
<dbReference type="Proteomes" id="UP001596378">
    <property type="component" value="Unassembled WGS sequence"/>
</dbReference>
<name>A0ABW2F8F3_9BACL</name>
<dbReference type="EC" id="3.4.21.-" evidence="6"/>
<protein>
    <submittedName>
        <fullName evidence="6">S1C family serine protease</fullName>
        <ecNumber evidence="6">3.4.21.-</ecNumber>
    </submittedName>
</protein>
<gene>
    <name evidence="6" type="ORF">ACFQMJ_08210</name>
</gene>
<keyword evidence="5" id="KW-1133">Transmembrane helix</keyword>
<accession>A0ABW2F8F3</accession>
<evidence type="ECO:0000256" key="5">
    <source>
        <dbReference type="SAM" id="Phobius"/>
    </source>
</evidence>
<feature type="transmembrane region" description="Helical" evidence="5">
    <location>
        <begin position="56"/>
        <end position="77"/>
    </location>
</feature>
<keyword evidence="5" id="KW-0812">Transmembrane</keyword>
<dbReference type="InterPro" id="IPR001940">
    <property type="entry name" value="Peptidase_S1C"/>
</dbReference>
<sequence>MNERNWTDTQENNGERERTTVYPTPLVASYEKEMAALRPQPSPGSGGSKRRSGSSFSTYVASFLVGAMLVGGFGYAADRGNLFGGGQSPAAGASGGGSESAAGIAAASVKAKGDLASVFDSAGPAVVKIENYAVPTYSMRSLFGGRGGGQQQTGEPQLAGSGTGFFFSKDGYLLTNEHVVADADELKVTVEGYDEPLTAKLVGSDYELDLAVLKVESPDGQAFPTLELGDVDQTSIGDWVIAIGNPYGLDHTMTLGVLSAKGREITIADEQGNHVYRNLLQTDASINSGNSGGPLLNERGEVVGMNTAVNAEAQGIGFAIPSSVIKEALTDLMNAKPAAF</sequence>
<proteinExistence type="predicted"/>
<keyword evidence="1 6" id="KW-0645">Protease</keyword>
<dbReference type="InterPro" id="IPR051201">
    <property type="entry name" value="Chloro_Bact_Ser_Proteases"/>
</dbReference>
<dbReference type="SUPFAM" id="SSF50494">
    <property type="entry name" value="Trypsin-like serine proteases"/>
    <property type="match status" value="1"/>
</dbReference>
<organism evidence="6 7">
    <name type="scientific">Cohnella cellulosilytica</name>
    <dbReference type="NCBI Taxonomy" id="986710"/>
    <lineage>
        <taxon>Bacteria</taxon>
        <taxon>Bacillati</taxon>
        <taxon>Bacillota</taxon>
        <taxon>Bacilli</taxon>
        <taxon>Bacillales</taxon>
        <taxon>Paenibacillaceae</taxon>
        <taxon>Cohnella</taxon>
    </lineage>
</organism>
<keyword evidence="2 6" id="KW-0378">Hydrolase</keyword>
<dbReference type="GO" id="GO:0006508">
    <property type="term" value="P:proteolysis"/>
    <property type="evidence" value="ECO:0007669"/>
    <property type="project" value="UniProtKB-KW"/>
</dbReference>
<dbReference type="Gene3D" id="2.40.10.120">
    <property type="match status" value="1"/>
</dbReference>
<evidence type="ECO:0000256" key="2">
    <source>
        <dbReference type="ARBA" id="ARBA00022801"/>
    </source>
</evidence>
<dbReference type="InterPro" id="IPR009003">
    <property type="entry name" value="Peptidase_S1_PA"/>
</dbReference>
<evidence type="ECO:0000313" key="6">
    <source>
        <dbReference type="EMBL" id="MFC7148502.1"/>
    </source>
</evidence>
<dbReference type="RefSeq" id="WP_378045205.1">
    <property type="nucleotide sequence ID" value="NZ_JBHMDN010000007.1"/>
</dbReference>
<evidence type="ECO:0000256" key="3">
    <source>
        <dbReference type="ARBA" id="ARBA00022825"/>
    </source>
</evidence>
<dbReference type="GO" id="GO:0008233">
    <property type="term" value="F:peptidase activity"/>
    <property type="evidence" value="ECO:0007669"/>
    <property type="project" value="UniProtKB-KW"/>
</dbReference>